<reference evidence="3" key="2">
    <citation type="journal article" date="2021" name="PeerJ">
        <title>Extensive microbial diversity within the chicken gut microbiome revealed by metagenomics and culture.</title>
        <authorList>
            <person name="Gilroy R."/>
            <person name="Ravi A."/>
            <person name="Getino M."/>
            <person name="Pursley I."/>
            <person name="Horton D.L."/>
            <person name="Alikhan N.F."/>
            <person name="Baker D."/>
            <person name="Gharbi K."/>
            <person name="Hall N."/>
            <person name="Watson M."/>
            <person name="Adriaenssens E.M."/>
            <person name="Foster-Nyarko E."/>
            <person name="Jarju S."/>
            <person name="Secka A."/>
            <person name="Antonio M."/>
            <person name="Oren A."/>
            <person name="Chaudhuri R.R."/>
            <person name="La Ragione R."/>
            <person name="Hildebrand F."/>
            <person name="Pallen M.J."/>
        </authorList>
    </citation>
    <scope>NUCLEOTIDE SEQUENCE</scope>
    <source>
        <strain evidence="3">ChiSjej5B23-6657</strain>
    </source>
</reference>
<gene>
    <name evidence="3" type="ORF">IAA55_07325</name>
</gene>
<dbReference type="AlphaFoldDB" id="A0A9D1EAR6"/>
<dbReference type="SMART" id="SM00460">
    <property type="entry name" value="TGc"/>
    <property type="match status" value="1"/>
</dbReference>
<proteinExistence type="predicted"/>
<dbReference type="PANTHER" id="PTHR46333:SF2">
    <property type="entry name" value="CYTOKINESIS PROTEIN 3"/>
    <property type="match status" value="1"/>
</dbReference>
<dbReference type="PANTHER" id="PTHR46333">
    <property type="entry name" value="CYTOKINESIS PROTEIN 3"/>
    <property type="match status" value="1"/>
</dbReference>
<dbReference type="PROSITE" id="PS51257">
    <property type="entry name" value="PROKAR_LIPOPROTEIN"/>
    <property type="match status" value="1"/>
</dbReference>
<feature type="signal peptide" evidence="1">
    <location>
        <begin position="1"/>
        <end position="32"/>
    </location>
</feature>
<dbReference type="InterPro" id="IPR038765">
    <property type="entry name" value="Papain-like_cys_pep_sf"/>
</dbReference>
<keyword evidence="1" id="KW-0732">Signal</keyword>
<protein>
    <recommendedName>
        <fullName evidence="2">Transglutaminase-like domain-containing protein</fullName>
    </recommendedName>
</protein>
<evidence type="ECO:0000313" key="4">
    <source>
        <dbReference type="Proteomes" id="UP000823912"/>
    </source>
</evidence>
<dbReference type="EMBL" id="DVHM01000115">
    <property type="protein sequence ID" value="HIR71076.1"/>
    <property type="molecule type" value="Genomic_DNA"/>
</dbReference>
<feature type="chain" id="PRO_5038608096" description="Transglutaminase-like domain-containing protein" evidence="1">
    <location>
        <begin position="33"/>
        <end position="382"/>
    </location>
</feature>
<evidence type="ECO:0000256" key="1">
    <source>
        <dbReference type="SAM" id="SignalP"/>
    </source>
</evidence>
<dbReference type="Gene3D" id="3.10.620.30">
    <property type="match status" value="1"/>
</dbReference>
<accession>A0A9D1EAR6</accession>
<dbReference type="SUPFAM" id="SSF54001">
    <property type="entry name" value="Cysteine proteinases"/>
    <property type="match status" value="1"/>
</dbReference>
<organism evidence="3 4">
    <name type="scientific">Candidatus Pullilachnospira gallistercoris</name>
    <dbReference type="NCBI Taxonomy" id="2840911"/>
    <lineage>
        <taxon>Bacteria</taxon>
        <taxon>Bacillati</taxon>
        <taxon>Bacillota</taxon>
        <taxon>Clostridia</taxon>
        <taxon>Lachnospirales</taxon>
        <taxon>Lachnospiraceae</taxon>
        <taxon>Lachnospiraceae incertae sedis</taxon>
        <taxon>Candidatus Pullilachnospira</taxon>
    </lineage>
</organism>
<dbReference type="InterPro" id="IPR002931">
    <property type="entry name" value="Transglutaminase-like"/>
</dbReference>
<name>A0A9D1EAR6_9FIRM</name>
<evidence type="ECO:0000259" key="2">
    <source>
        <dbReference type="SMART" id="SM00460"/>
    </source>
</evidence>
<dbReference type="Pfam" id="PF01841">
    <property type="entry name" value="Transglut_core"/>
    <property type="match status" value="1"/>
</dbReference>
<dbReference type="Proteomes" id="UP000823912">
    <property type="component" value="Unassembled WGS sequence"/>
</dbReference>
<reference evidence="3" key="1">
    <citation type="submission" date="2020-10" db="EMBL/GenBank/DDBJ databases">
        <authorList>
            <person name="Gilroy R."/>
        </authorList>
    </citation>
    <scope>NUCLEOTIDE SEQUENCE</scope>
    <source>
        <strain evidence="3">ChiSjej5B23-6657</strain>
    </source>
</reference>
<evidence type="ECO:0000313" key="3">
    <source>
        <dbReference type="EMBL" id="HIR71076.1"/>
    </source>
</evidence>
<dbReference type="GO" id="GO:0005737">
    <property type="term" value="C:cytoplasm"/>
    <property type="evidence" value="ECO:0007669"/>
    <property type="project" value="TreeGrafter"/>
</dbReference>
<sequence>MTAKSMVSRFLSAVLILSATLLLSGCTWARQAADAFYGGLGKLVVGEPQEAEAVSEERYAYQQLEPEEQTVYNQIVETVEQQAERAPVSTESEKTLERAYTAVMADYGEFFWVSGYRYNTYTSGDQIIGMEILPVYTMDAAQREEKQRQIEAEAARWLEGISPEAGDYEKAKFVYETLIRRVDYALDAVESQNILSVFLYGETVCQGYAEAASYLLQQLGIQSAVVTGTAQGEPHAWNLVRLDGEYYYMDVTWGNSTYLTEDEQEKKTVDYAYLNLTTEELMETHTADGQISLPLCTATEDNYFRREGLYFSQWDPAAIGKVFGEAWQRRDVSAEVRLSDPALYQRTVEYFIFDRGIVDFCPGMGDVYYRENPQLQILTLQF</sequence>
<feature type="domain" description="Transglutaminase-like" evidence="2">
    <location>
        <begin position="197"/>
        <end position="253"/>
    </location>
</feature>
<dbReference type="InterPro" id="IPR052557">
    <property type="entry name" value="CAP/Cytokinesis_protein"/>
</dbReference>
<comment type="caution">
    <text evidence="3">The sequence shown here is derived from an EMBL/GenBank/DDBJ whole genome shotgun (WGS) entry which is preliminary data.</text>
</comment>